<dbReference type="Proteomes" id="UP001055013">
    <property type="component" value="Unassembled WGS sequence"/>
</dbReference>
<evidence type="ECO:0000313" key="1">
    <source>
        <dbReference type="EMBL" id="GJH17372.1"/>
    </source>
</evidence>
<proteinExistence type="predicted"/>
<comment type="caution">
    <text evidence="1">The sequence shown here is derived from an EMBL/GenBank/DDBJ whole genome shotgun (WGS) entry which is preliminary data.</text>
</comment>
<keyword evidence="2" id="KW-1185">Reference proteome</keyword>
<reference evidence="1" key="1">
    <citation type="submission" date="2021-09" db="EMBL/GenBank/DDBJ databases">
        <title>Isolation and characterization of 3-chlorobenzoate degrading bacteria from soils in Shizuoka.</title>
        <authorList>
            <person name="Ifat A."/>
            <person name="Ogawa N."/>
            <person name="Kimbara K."/>
            <person name="Moriuchi R."/>
            <person name="Dohra H."/>
            <person name="Shintani M."/>
        </authorList>
    </citation>
    <scope>NUCLEOTIDE SEQUENCE</scope>
    <source>
        <strain evidence="1">19CS2-2</strain>
    </source>
</reference>
<accession>A0ACB5QRL3</accession>
<sequence>MSVPTPEQCDALFFSKFAVYIESIELLHRAMRKEYIDPAELLKFEDLINRTTYINPKKTYSDASDSNRPKVNGVEPAASDKEQRKKQDTKSRPAIKSAPTPRNSTSKSEAKAKKPATKRTASPRSSKMHPVKVPKGKVSSASETSINGGEGLGAGRRKGDSQMSFSKRLRGA</sequence>
<organism evidence="1 2">
    <name type="scientific">Caballeronia novacaledonica</name>
    <dbReference type="NCBI Taxonomy" id="1544861"/>
    <lineage>
        <taxon>Bacteria</taxon>
        <taxon>Pseudomonadati</taxon>
        <taxon>Pseudomonadota</taxon>
        <taxon>Betaproteobacteria</taxon>
        <taxon>Burkholderiales</taxon>
        <taxon>Burkholderiaceae</taxon>
        <taxon>Caballeronia</taxon>
    </lineage>
</organism>
<name>A0ACB5QRL3_9BURK</name>
<evidence type="ECO:0000313" key="2">
    <source>
        <dbReference type="Proteomes" id="UP001055013"/>
    </source>
</evidence>
<protein>
    <submittedName>
        <fullName evidence="1">Uncharacterized protein</fullName>
    </submittedName>
</protein>
<dbReference type="EMBL" id="BPUR01000005">
    <property type="protein sequence ID" value="GJH17372.1"/>
    <property type="molecule type" value="Genomic_DNA"/>
</dbReference>
<gene>
    <name evidence="1" type="ORF">CBA19CS22_12540</name>
</gene>